<dbReference type="Pfam" id="PF00226">
    <property type="entry name" value="DnaJ"/>
    <property type="match status" value="1"/>
</dbReference>
<dbReference type="GO" id="GO:0001522">
    <property type="term" value="P:pseudouridine synthesis"/>
    <property type="evidence" value="ECO:0007669"/>
    <property type="project" value="InterPro"/>
</dbReference>
<feature type="compositionally biased region" description="Polar residues" evidence="2">
    <location>
        <begin position="609"/>
        <end position="624"/>
    </location>
</feature>
<feature type="domain" description="J" evidence="4">
    <location>
        <begin position="2131"/>
        <end position="2195"/>
    </location>
</feature>
<dbReference type="Gene3D" id="1.10.287.110">
    <property type="entry name" value="DnaJ domain"/>
    <property type="match status" value="1"/>
</dbReference>
<dbReference type="EMBL" id="CAMXCT030006723">
    <property type="protein sequence ID" value="CAL4806273.1"/>
    <property type="molecule type" value="Genomic_DNA"/>
</dbReference>
<feature type="domain" description="EF-hand" evidence="5">
    <location>
        <begin position="1181"/>
        <end position="1216"/>
    </location>
</feature>
<evidence type="ECO:0000313" key="9">
    <source>
        <dbReference type="Proteomes" id="UP001152797"/>
    </source>
</evidence>
<dbReference type="Pfam" id="PF01926">
    <property type="entry name" value="MMR_HSR1"/>
    <property type="match status" value="1"/>
</dbReference>
<evidence type="ECO:0000259" key="4">
    <source>
        <dbReference type="PROSITE" id="PS50076"/>
    </source>
</evidence>
<feature type="compositionally biased region" description="Polar residues" evidence="2">
    <location>
        <begin position="1564"/>
        <end position="1574"/>
    </location>
</feature>
<reference evidence="7" key="2">
    <citation type="submission" date="2024-04" db="EMBL/GenBank/DDBJ databases">
        <authorList>
            <person name="Chen Y."/>
            <person name="Shah S."/>
            <person name="Dougan E. K."/>
            <person name="Thang M."/>
            <person name="Chan C."/>
        </authorList>
    </citation>
    <scope>NUCLEOTIDE SEQUENCE [LARGE SCALE GENOMIC DNA]</scope>
</reference>
<dbReference type="InterPro" id="IPR011990">
    <property type="entry name" value="TPR-like_helical_dom_sf"/>
</dbReference>
<reference evidence="6" key="1">
    <citation type="submission" date="2022-10" db="EMBL/GenBank/DDBJ databases">
        <authorList>
            <person name="Chen Y."/>
            <person name="Dougan E. K."/>
            <person name="Chan C."/>
            <person name="Rhodes N."/>
            <person name="Thang M."/>
        </authorList>
    </citation>
    <scope>NUCLEOTIDE SEQUENCE</scope>
</reference>
<dbReference type="InterPro" id="IPR002048">
    <property type="entry name" value="EF_hand_dom"/>
</dbReference>
<dbReference type="SUPFAM" id="SSF52540">
    <property type="entry name" value="P-loop containing nucleoside triphosphate hydrolases"/>
    <property type="match status" value="1"/>
</dbReference>
<dbReference type="InterPro" id="IPR020103">
    <property type="entry name" value="PsdUridine_synth_cat_dom_sf"/>
</dbReference>
<feature type="domain" description="EF-hand" evidence="5">
    <location>
        <begin position="1076"/>
        <end position="1111"/>
    </location>
</feature>
<dbReference type="SUPFAM" id="SSF55120">
    <property type="entry name" value="Pseudouridine synthase"/>
    <property type="match status" value="1"/>
</dbReference>
<dbReference type="OrthoDB" id="415015at2759"/>
<evidence type="ECO:0000256" key="2">
    <source>
        <dbReference type="SAM" id="MobiDB-lite"/>
    </source>
</evidence>
<evidence type="ECO:0000313" key="6">
    <source>
        <dbReference type="EMBL" id="CAI4018961.1"/>
    </source>
</evidence>
<dbReference type="InterPro" id="IPR006145">
    <property type="entry name" value="PsdUridine_synth_RsuA/RluA"/>
</dbReference>
<dbReference type="PANTHER" id="PTHR45759">
    <property type="entry name" value="NUCLEOLAR GTP-BINDING PROTEIN 1"/>
    <property type="match status" value="1"/>
</dbReference>
<feature type="transmembrane region" description="Helical" evidence="3">
    <location>
        <begin position="79"/>
        <end position="98"/>
    </location>
</feature>
<dbReference type="CDD" id="cd02869">
    <property type="entry name" value="PseudoU_synth_RluA_like"/>
    <property type="match status" value="1"/>
</dbReference>
<dbReference type="SMART" id="SM00054">
    <property type="entry name" value="EFh"/>
    <property type="match status" value="3"/>
</dbReference>
<dbReference type="SUPFAM" id="SSF46565">
    <property type="entry name" value="Chaperone J-domain"/>
    <property type="match status" value="1"/>
</dbReference>
<sequence length="2598" mass="289147">MAGHEVCGLIATYLGSQQTQALIPHLKSRCLPSFLLALMFGVLACAERLFSRADWTIAHVQPNADGLTAPGRPVYTMQYFEWGINVPILFILSGYCSLGRPLHEVSRPLIVTNIYVIFSWAAAASTSGLLKWMLVFVAFALFGWASADMLAWVDKFERSAPQDLPSRNIRPWLSNGLIIELLLYGVVYMSCMLGLIDAHTERKGFFVLTFGSKIAYCAAFVFIRADEYHKTLTDVLRKVSVSNVGMISILRGSFDIILPCVLDAAGRCKLPPQMSGDMEKLEKMLGCRVAGANLKDLLAGEEDKSDFSAYVRNVVRQADCPQGSEVSLSTQGIWTCSAGSMPPIAQVLHSKMMSKTSQSRLSATLHLSVVPRSAVSHGKERHLVAAIQFAATIDESKEADIGAAGFETFKADEIHTSTGGSTKPSDTGSAIVANLADLTKLGASAILHASSVHESEEASQYWGPTMVTDDTMSHLGAFAAEKTPGQVGSVPFDARVVGVWEGNTSKALGGYRQRIEFHNDCIHANVTVMGQTMEARFRMNCSVEPCQLDIEVLPKGTSCPPPAIPYIFKFQNGSLHLCGPADNRMHRATNFDGPGLCIMDKIETMPASTMPRQTSANTQMSQMSLEPDPEFSRNSTEDQPTRSPLLNQKEHIAPTKQSNSVVHWIEDQILLLLNCSCSTQQLFSAHLLTTVAEKGNGKAPCFKLSADGTQLADFAFADVLSNGAIVASTWELSLHFLKQAQQTSIVSFSAAISACKKGSTWLPAQLLLQQAMACGHQANDVSVATMVLAQAMNRQWPSALQQLLHFEERGVKCDVDACASVLTECEQESLPSIETDLLGLLRLLDWNLEYPRRTREFLEDFGLTTGLMVSESLGVTPSSSSRPWKGRPHGASSGLTVSIACLAAACQRGQRRKVAMHATKQLELREMTTLLSSFAQSQLLVCHCLLPLSSWSSWWRAPRKTKVPRPESTKAARKVCYEPPPKWKGNTQRNKNKPVSAVSNAESGLETPKLRSVFDVAHRKATLKSFGKERTDSKRLSQDSTREADPALNFQEPQEDQRVALWELHGLARDVNMKVEDVISIKEIFDSFDEDKTGTLELEEFQNVAMGILSSQLRKTTQAKQRVLQLCERNFALMDSDGSGSLDFQEFLRWYSSRSFSESLLLTDAERDIRELAKKCGLDANTVDKVKEYFDAADTDGSGNIQFTEFAEVLPRMLKLPAGFELPESRIRHFWSEEGWSIVDTRLLQLCRSMGHLQYSLAKHGAVEPCLVTMAKFFQPLRFHVLYWETGGGDFPEICETCHGVSKAWHWRMDNLQSCLRVCGKEGHGFRREVETFTCLGPKMCISSLAIRGSTELLARYSLRDFYDHLAVTKSKALTEDTVIGTAIRAQSSPVPGVKVEHFSSRTWKEYLAGYVSEIRSEAEKDGGKAVAIELDPTGLELCPLIPQGSREGALTRVMILLGGPNGIGSYLRQVRQILADGSEGSKGLHCGILPVRLPGGKQHSYVALCDVFMWHDRQQLLPNLTDMIRLGPFRFAKQADELARLLAFNMQEIQKKLQDPPDPPSPRNASASSGTSELHTRKDVLPSESCSDEEIAIQFEREILRHGGYIECNLLYVCNPGLRKLLGERKLLQFLKAQPAVFYLGTSDGQDIVGTLRLAAREPASTQGQTLTASTALGRQAMRDLEDAVAEFCAVWVPKTAAHDAPFIPRVARDGRVYKKLQAFVRHCPVSSLKAKTETSETRDTSDTRDTWVMELLHLRLFLLDRPLTFVVSDSGKPCNKGLKNCCCHLKVALSKEAAVQLETKADREAKKNQRQNVKSPEKTKSFTNLVDVASLPQLFCDGDIFVIDKPKDLSSQILQRVYQKMADEEGRGRQIHCSQLDTEVSGCLLFASVPIFSFEATFLAVVHGSLPEPREIAAKLHVVHHGKKTIAFVSHKGQPAHSVFTPLKEWIETAGETVTLVECRSTTRVLHQIRAHLAHIGHPVLGDKLYGKSTAPSWCSGICLHCNRIAGTARSSFQAESEAPFLPKGFFRVPNLVVQGHLAVKVWLMFYESMTMPQISKCALHFAAYIACCLQYLTGETNVQDFVRVQNAEIVTNFYRSLRHMGKMKFDPPPEIKPQKRVRLSEDLPKGVDFYEILGVDKLATQDEIRSAYKRVIRESHPDVNPSADAADRFIQAQEAFRWLSDPQQREVYDGVGGKFGEDALYDYSDEPILGSLSEIRAIEELTPASFMVNECRKDVTVRAEVKIQHHITNIRQRFRVYGAERLKYVRNFFNRRLKQVLSYPKLIRRLHPFERLSVELALTHHWNKTGVAFGKILACLKQLRIQIHEIGTHRANQAMVAERGRLATFIADEGIEEIFDLVTNWEPVFQQFIGCQQAIFKSPCIDLDKPTVVFVGAPNVGKSSLVRSISTGRPEVNSYPYTTRQLTIGHLWHFIAGTPLLIHGQIVDSPGLKFGPGGNHNLMDKLTMGSMDHLPTGVVFVFDPYPYTHGLLDVDEQVKLRNSLRARFPRRPWLDVISKIDVEEEEAKDNISKLMDLFPDALQVSAFDGTGLDDLNMEVRGLLEEMTKVVRQLQRTKIRQLRMGDEEVEWVSKEALALR</sequence>
<dbReference type="GO" id="GO:0005509">
    <property type="term" value="F:calcium ion binding"/>
    <property type="evidence" value="ECO:0007669"/>
    <property type="project" value="InterPro"/>
</dbReference>
<evidence type="ECO:0000313" key="8">
    <source>
        <dbReference type="EMBL" id="CAL4806273.1"/>
    </source>
</evidence>
<dbReference type="Proteomes" id="UP001152797">
    <property type="component" value="Unassembled WGS sequence"/>
</dbReference>
<accession>A0A9P1GPX4</accession>
<proteinExistence type="predicted"/>
<dbReference type="SUPFAM" id="SSF81321">
    <property type="entry name" value="Family A G protein-coupled receptor-like"/>
    <property type="match status" value="1"/>
</dbReference>
<dbReference type="Pfam" id="PF13499">
    <property type="entry name" value="EF-hand_7"/>
    <property type="match status" value="1"/>
</dbReference>
<keyword evidence="3" id="KW-0812">Transmembrane</keyword>
<name>A0A9P1GPX4_9DINO</name>
<dbReference type="PRINTS" id="PR00326">
    <property type="entry name" value="GTP1OBG"/>
</dbReference>
<evidence type="ECO:0000259" key="5">
    <source>
        <dbReference type="PROSITE" id="PS50222"/>
    </source>
</evidence>
<keyword evidence="9" id="KW-1185">Reference proteome</keyword>
<dbReference type="Gene3D" id="1.25.40.10">
    <property type="entry name" value="Tetratricopeptide repeat domain"/>
    <property type="match status" value="1"/>
</dbReference>
<feature type="transmembrane region" description="Helical" evidence="3">
    <location>
        <begin position="105"/>
        <end position="123"/>
    </location>
</feature>
<evidence type="ECO:0000256" key="3">
    <source>
        <dbReference type="SAM" id="Phobius"/>
    </source>
</evidence>
<feature type="region of interest" description="Disordered" evidence="2">
    <location>
        <begin position="977"/>
        <end position="1003"/>
    </location>
</feature>
<dbReference type="Gene3D" id="3.30.2350.10">
    <property type="entry name" value="Pseudouridine synthase"/>
    <property type="match status" value="1"/>
</dbReference>
<dbReference type="CDD" id="cd06257">
    <property type="entry name" value="DnaJ"/>
    <property type="match status" value="1"/>
</dbReference>
<protein>
    <submittedName>
        <fullName evidence="8">Uncharacterized protein MJ1408</fullName>
    </submittedName>
</protein>
<feature type="transmembrane region" description="Helical" evidence="3">
    <location>
        <begin position="129"/>
        <end position="151"/>
    </location>
</feature>
<feature type="transmembrane region" description="Helical" evidence="3">
    <location>
        <begin position="204"/>
        <end position="223"/>
    </location>
</feature>
<dbReference type="PROSITE" id="PS00018">
    <property type="entry name" value="EF_HAND_1"/>
    <property type="match status" value="3"/>
</dbReference>
<feature type="region of interest" description="Disordered" evidence="2">
    <location>
        <begin position="1553"/>
        <end position="1584"/>
    </location>
</feature>
<keyword evidence="3" id="KW-0472">Membrane</keyword>
<feature type="region of interest" description="Disordered" evidence="2">
    <location>
        <begin position="609"/>
        <end position="652"/>
    </location>
</feature>
<dbReference type="SUPFAM" id="SSF47473">
    <property type="entry name" value="EF-hand"/>
    <property type="match status" value="1"/>
</dbReference>
<dbReference type="GO" id="GO:0009982">
    <property type="term" value="F:pseudouridine synthase activity"/>
    <property type="evidence" value="ECO:0007669"/>
    <property type="project" value="InterPro"/>
</dbReference>
<dbReference type="InterPro" id="IPR001623">
    <property type="entry name" value="DnaJ_domain"/>
</dbReference>
<dbReference type="GO" id="GO:0005525">
    <property type="term" value="F:GTP binding"/>
    <property type="evidence" value="ECO:0007669"/>
    <property type="project" value="InterPro"/>
</dbReference>
<dbReference type="InterPro" id="IPR018247">
    <property type="entry name" value="EF_Hand_1_Ca_BS"/>
</dbReference>
<dbReference type="PROSITE" id="PS50222">
    <property type="entry name" value="EF_HAND_2"/>
    <property type="match status" value="3"/>
</dbReference>
<dbReference type="Pfam" id="PF00849">
    <property type="entry name" value="PseudoU_synth_2"/>
    <property type="match status" value="1"/>
</dbReference>
<dbReference type="InterPro" id="IPR036869">
    <property type="entry name" value="J_dom_sf"/>
</dbReference>
<organism evidence="6">
    <name type="scientific">Cladocopium goreaui</name>
    <dbReference type="NCBI Taxonomy" id="2562237"/>
    <lineage>
        <taxon>Eukaryota</taxon>
        <taxon>Sar</taxon>
        <taxon>Alveolata</taxon>
        <taxon>Dinophyceae</taxon>
        <taxon>Suessiales</taxon>
        <taxon>Symbiodiniaceae</taxon>
        <taxon>Cladocopium</taxon>
    </lineage>
</organism>
<feature type="transmembrane region" description="Helical" evidence="3">
    <location>
        <begin position="172"/>
        <end position="198"/>
    </location>
</feature>
<feature type="compositionally biased region" description="Basic and acidic residues" evidence="2">
    <location>
        <begin position="1027"/>
        <end position="1045"/>
    </location>
</feature>
<feature type="domain" description="EF-hand" evidence="5">
    <location>
        <begin position="1122"/>
        <end position="1157"/>
    </location>
</feature>
<dbReference type="GO" id="GO:0003723">
    <property type="term" value="F:RNA binding"/>
    <property type="evidence" value="ECO:0007669"/>
    <property type="project" value="InterPro"/>
</dbReference>
<dbReference type="PRINTS" id="PR00625">
    <property type="entry name" value="JDOMAIN"/>
</dbReference>
<dbReference type="InterPro" id="IPR027417">
    <property type="entry name" value="P-loop_NTPase"/>
</dbReference>
<feature type="region of interest" description="Disordered" evidence="2">
    <location>
        <begin position="1027"/>
        <end position="1049"/>
    </location>
</feature>
<dbReference type="CDD" id="cd00051">
    <property type="entry name" value="EFh"/>
    <property type="match status" value="1"/>
</dbReference>
<dbReference type="EMBL" id="CAMXCT020006723">
    <property type="protein sequence ID" value="CAL1172336.1"/>
    <property type="molecule type" value="Genomic_DNA"/>
</dbReference>
<dbReference type="EMBL" id="CAMXCT010006723">
    <property type="protein sequence ID" value="CAI4018961.1"/>
    <property type="molecule type" value="Genomic_DNA"/>
</dbReference>
<comment type="caution">
    <text evidence="6">The sequence shown here is derived from an EMBL/GenBank/DDBJ whole genome shotgun (WGS) entry which is preliminary data.</text>
</comment>
<dbReference type="Gene3D" id="3.40.50.300">
    <property type="entry name" value="P-loop containing nucleotide triphosphate hydrolases"/>
    <property type="match status" value="1"/>
</dbReference>
<evidence type="ECO:0000313" key="7">
    <source>
        <dbReference type="EMBL" id="CAL1172336.1"/>
    </source>
</evidence>
<dbReference type="InterPro" id="IPR011992">
    <property type="entry name" value="EF-hand-dom_pair"/>
</dbReference>
<dbReference type="InterPro" id="IPR006073">
    <property type="entry name" value="GTP-bd"/>
</dbReference>
<dbReference type="PROSITE" id="PS50076">
    <property type="entry name" value="DNAJ_2"/>
    <property type="match status" value="1"/>
</dbReference>
<dbReference type="SMART" id="SM00271">
    <property type="entry name" value="DnaJ"/>
    <property type="match status" value="1"/>
</dbReference>
<gene>
    <name evidence="6" type="ORF">C1SCF055_LOCUS43490</name>
</gene>
<keyword evidence="3" id="KW-1133">Transmembrane helix</keyword>
<evidence type="ECO:0000256" key="1">
    <source>
        <dbReference type="ARBA" id="ARBA00022837"/>
    </source>
</evidence>
<dbReference type="Gene3D" id="1.20.1070.10">
    <property type="entry name" value="Rhodopsin 7-helix transmembrane proteins"/>
    <property type="match status" value="1"/>
</dbReference>
<dbReference type="Pfam" id="PF13202">
    <property type="entry name" value="EF-hand_5"/>
    <property type="match status" value="1"/>
</dbReference>
<keyword evidence="1" id="KW-0106">Calcium</keyword>
<dbReference type="Gene3D" id="1.10.238.10">
    <property type="entry name" value="EF-hand"/>
    <property type="match status" value="2"/>
</dbReference>